<keyword evidence="7" id="KW-1185">Reference proteome</keyword>
<dbReference type="InterPro" id="IPR036514">
    <property type="entry name" value="SGNH_hydro_sf"/>
</dbReference>
<dbReference type="GO" id="GO:0016042">
    <property type="term" value="P:lipid catabolic process"/>
    <property type="evidence" value="ECO:0007669"/>
    <property type="project" value="UniProtKB-KW"/>
</dbReference>
<reference evidence="5" key="3">
    <citation type="submission" date="2020-06" db="EMBL/GenBank/DDBJ databases">
        <title>Helianthus annuus Genome sequencing and assembly Release 2.</title>
        <authorList>
            <person name="Gouzy J."/>
            <person name="Langlade N."/>
            <person name="Munos S."/>
        </authorList>
    </citation>
    <scope>NUCLEOTIDE SEQUENCE</scope>
    <source>
        <tissue evidence="5">Leaves</tissue>
    </source>
</reference>
<dbReference type="STRING" id="4232.A0A251TGZ8"/>
<dbReference type="Gene3D" id="3.40.50.1110">
    <property type="entry name" value="SGNH hydrolase"/>
    <property type="match status" value="1"/>
</dbReference>
<dbReference type="PANTHER" id="PTHR45648">
    <property type="entry name" value="GDSL LIPASE/ACYLHYDROLASE FAMILY PROTEIN (AFU_ORTHOLOGUE AFUA_4G14700)"/>
    <property type="match status" value="1"/>
</dbReference>
<name>A0A251TGZ8_HELAN</name>
<keyword evidence="4" id="KW-0732">Signal</keyword>
<dbReference type="FunFam" id="3.40.50.1110:FF:000003">
    <property type="entry name" value="GDSL esterase/lipase APG"/>
    <property type="match status" value="1"/>
</dbReference>
<comment type="similarity">
    <text evidence="1">Belongs to the 'GDSL' lipolytic enzyme family.</text>
</comment>
<dbReference type="AlphaFoldDB" id="A0A251TGZ8"/>
<evidence type="ECO:0000256" key="3">
    <source>
        <dbReference type="ARBA" id="ARBA00022963"/>
    </source>
</evidence>
<evidence type="ECO:0000313" key="7">
    <source>
        <dbReference type="Proteomes" id="UP000215914"/>
    </source>
</evidence>
<evidence type="ECO:0000313" key="6">
    <source>
        <dbReference type="EMBL" id="OTG10408.1"/>
    </source>
</evidence>
<dbReference type="Proteomes" id="UP000215914">
    <property type="component" value="Chromosome 10"/>
</dbReference>
<dbReference type="EC" id="3.1.1.3" evidence="5"/>
<sequence length="373" mass="40726">MAKYSSFTTAAITHLPLAVVLTVLLLVAVPKAHGARAFFVFGDSLVDNGNNNYLITDARADSPPYGIDYPTHRPTGRFSNGFNIPDLISQKLGAEPTLPYLSPELTGDKLLVGANFASAGIGILNDTGIQFASIIRIGQQLENFQEYQSKVSALIGPDQTQRLVNQALVLITLGGNDYVNNYFLAPVTARRLQYTIPQFTKYIISEYRKILMNLYNLGARRVLVTGSGPLGCVPSQLALAAANGECANEPQQAAALYNPQLVQMIQSLNQELGSDYFVAVNAMLMQNDFISNPQAFGFITSKVACCGQGPYNGVGICNPTSNLCDDREIYVFWDPFHPTERANKIIVETIYSGSEKYMHPMNLSTIMALDSMI</sequence>
<feature type="signal peptide" evidence="4">
    <location>
        <begin position="1"/>
        <end position="34"/>
    </location>
</feature>
<dbReference type="FunCoup" id="A0A251TGZ8">
    <property type="interactions" value="73"/>
</dbReference>
<evidence type="ECO:0000256" key="2">
    <source>
        <dbReference type="ARBA" id="ARBA00022801"/>
    </source>
</evidence>
<keyword evidence="2 6" id="KW-0378">Hydrolase</keyword>
<dbReference type="OMA" id="YNGIGIC"/>
<dbReference type="EMBL" id="MNCJ02000321">
    <property type="protein sequence ID" value="KAF5801582.1"/>
    <property type="molecule type" value="Genomic_DNA"/>
</dbReference>
<dbReference type="GO" id="GO:0004806">
    <property type="term" value="F:triacylglycerol lipase activity"/>
    <property type="evidence" value="ECO:0007669"/>
    <property type="project" value="UniProtKB-EC"/>
</dbReference>
<feature type="chain" id="PRO_5012738764" evidence="4">
    <location>
        <begin position="35"/>
        <end position="373"/>
    </location>
</feature>
<gene>
    <name evidence="6" type="ORF">HannXRQ_Chr10g0287241</name>
    <name evidence="5" type="ORF">HanXRQr2_Chr06g0249731</name>
</gene>
<dbReference type="SUPFAM" id="SSF52266">
    <property type="entry name" value="SGNH hydrolase"/>
    <property type="match status" value="1"/>
</dbReference>
<dbReference type="OrthoDB" id="1600564at2759"/>
<dbReference type="CDD" id="cd01837">
    <property type="entry name" value="SGNH_plant_lipase_like"/>
    <property type="match status" value="1"/>
</dbReference>
<dbReference type="InterPro" id="IPR001087">
    <property type="entry name" value="GDSL"/>
</dbReference>
<reference evidence="5 7" key="1">
    <citation type="journal article" date="2017" name="Nature">
        <title>The sunflower genome provides insights into oil metabolism, flowering and Asterid evolution.</title>
        <authorList>
            <person name="Badouin H."/>
            <person name="Gouzy J."/>
            <person name="Grassa C.J."/>
            <person name="Murat F."/>
            <person name="Staton S.E."/>
            <person name="Cottret L."/>
            <person name="Lelandais-Briere C."/>
            <person name="Owens G.L."/>
            <person name="Carrere S."/>
            <person name="Mayjonade B."/>
            <person name="Legrand L."/>
            <person name="Gill N."/>
            <person name="Kane N.C."/>
            <person name="Bowers J.E."/>
            <person name="Hubner S."/>
            <person name="Bellec A."/>
            <person name="Berard A."/>
            <person name="Berges H."/>
            <person name="Blanchet N."/>
            <person name="Boniface M.C."/>
            <person name="Brunel D."/>
            <person name="Catrice O."/>
            <person name="Chaidir N."/>
            <person name="Claudel C."/>
            <person name="Donnadieu C."/>
            <person name="Faraut T."/>
            <person name="Fievet G."/>
            <person name="Helmstetter N."/>
            <person name="King M."/>
            <person name="Knapp S.J."/>
            <person name="Lai Z."/>
            <person name="Le Paslier M.C."/>
            <person name="Lippi Y."/>
            <person name="Lorenzon L."/>
            <person name="Mandel J.R."/>
            <person name="Marage G."/>
            <person name="Marchand G."/>
            <person name="Marquand E."/>
            <person name="Bret-Mestries E."/>
            <person name="Morien E."/>
            <person name="Nambeesan S."/>
            <person name="Nguyen T."/>
            <person name="Pegot-Espagnet P."/>
            <person name="Pouilly N."/>
            <person name="Raftis F."/>
            <person name="Sallet E."/>
            <person name="Schiex T."/>
            <person name="Thomas J."/>
            <person name="Vandecasteele C."/>
            <person name="Vares D."/>
            <person name="Vear F."/>
            <person name="Vautrin S."/>
            <person name="Crespi M."/>
            <person name="Mangin B."/>
            <person name="Burke J.M."/>
            <person name="Salse J."/>
            <person name="Munos S."/>
            <person name="Vincourt P."/>
            <person name="Rieseberg L.H."/>
            <person name="Langlade N.B."/>
        </authorList>
    </citation>
    <scope>NUCLEOTIDE SEQUENCE [LARGE SCALE GENOMIC DNA]</scope>
    <source>
        <strain evidence="7">cv. SF193</strain>
        <tissue evidence="5">Leaves</tissue>
    </source>
</reference>
<keyword evidence="3" id="KW-0442">Lipid degradation</keyword>
<keyword evidence="3" id="KW-0443">Lipid metabolism</keyword>
<accession>A0A251TGZ8</accession>
<evidence type="ECO:0000313" key="5">
    <source>
        <dbReference type="EMBL" id="KAF5801582.1"/>
    </source>
</evidence>
<dbReference type="EMBL" id="CM007899">
    <property type="protein sequence ID" value="OTG10408.1"/>
    <property type="molecule type" value="Genomic_DNA"/>
</dbReference>
<evidence type="ECO:0000256" key="1">
    <source>
        <dbReference type="ARBA" id="ARBA00008668"/>
    </source>
</evidence>
<proteinExistence type="inferred from homology"/>
<evidence type="ECO:0000256" key="4">
    <source>
        <dbReference type="SAM" id="SignalP"/>
    </source>
</evidence>
<dbReference type="InterPro" id="IPR051058">
    <property type="entry name" value="GDSL_Est/Lipase"/>
</dbReference>
<dbReference type="InParanoid" id="A0A251TGZ8"/>
<organism evidence="6 7">
    <name type="scientific">Helianthus annuus</name>
    <name type="common">Common sunflower</name>
    <dbReference type="NCBI Taxonomy" id="4232"/>
    <lineage>
        <taxon>Eukaryota</taxon>
        <taxon>Viridiplantae</taxon>
        <taxon>Streptophyta</taxon>
        <taxon>Embryophyta</taxon>
        <taxon>Tracheophyta</taxon>
        <taxon>Spermatophyta</taxon>
        <taxon>Magnoliopsida</taxon>
        <taxon>eudicotyledons</taxon>
        <taxon>Gunneridae</taxon>
        <taxon>Pentapetalae</taxon>
        <taxon>asterids</taxon>
        <taxon>campanulids</taxon>
        <taxon>Asterales</taxon>
        <taxon>Asteraceae</taxon>
        <taxon>Asteroideae</taxon>
        <taxon>Heliantheae alliance</taxon>
        <taxon>Heliantheae</taxon>
        <taxon>Helianthus</taxon>
    </lineage>
</organism>
<dbReference type="PANTHER" id="PTHR45648:SF58">
    <property type="entry name" value="GDSL ESTERASE_LIPASE LTL1-LIKE"/>
    <property type="match status" value="1"/>
</dbReference>
<reference evidence="6" key="2">
    <citation type="submission" date="2017-02" db="EMBL/GenBank/DDBJ databases">
        <title>Sunflower complete genome.</title>
        <authorList>
            <person name="Langlade N."/>
            <person name="Munos S."/>
        </authorList>
    </citation>
    <scope>NUCLEOTIDE SEQUENCE [LARGE SCALE GENOMIC DNA]</scope>
    <source>
        <tissue evidence="6">Leaves</tissue>
    </source>
</reference>
<protein>
    <submittedName>
        <fullName evidence="6">Putative GDSL-like Lipase/Acylhydrolase superfamily protein</fullName>
    </submittedName>
    <submittedName>
        <fullName evidence="5">Triacylglycerol lipase</fullName>
        <ecNumber evidence="5">3.1.1.3</ecNumber>
    </submittedName>
</protein>
<dbReference type="InterPro" id="IPR035669">
    <property type="entry name" value="SGNH_plant_lipase-like"/>
</dbReference>
<dbReference type="Pfam" id="PF00657">
    <property type="entry name" value="Lipase_GDSL"/>
    <property type="match status" value="1"/>
</dbReference>
<dbReference type="Gramene" id="mRNA:HanXRQr2_Chr06g0249731">
    <property type="protein sequence ID" value="mRNA:HanXRQr2_Chr06g0249731"/>
    <property type="gene ID" value="HanXRQr2_Chr06g0249731"/>
</dbReference>